<evidence type="ECO:0000256" key="1">
    <source>
        <dbReference type="SAM" id="MobiDB-lite"/>
    </source>
</evidence>
<dbReference type="Pfam" id="PF13966">
    <property type="entry name" value="zf-RVT"/>
    <property type="match status" value="1"/>
</dbReference>
<sequence length="289" mass="33969">MVQHRWNRVLIFKVFNREDAEHILNIPISLAERGDSLVWKHCKTGQYTVASGYKHLQQEKRKRREESNKREGCSYQQTDRKLWKALWKLPIKYELKFFVWKCINNGIPTKAQIFHRRQRGDSICCGCGEKEESIEHTLLQCKTAKGIWKFALVNWDGLEDQTGCFKQWWTSMMTHARTKKEGDDHIALTVNVLWRIWNSRNARMFNSIQQHPLKVSEKAAKEWKEYQEAIQQRPRRSTTETIRQEENNQREQTDSEVVTLKLATQHQNGNKSFGIGITAVNDARQGIAA</sequence>
<gene>
    <name evidence="4" type="primary">LOC140010615</name>
</gene>
<dbReference type="Proteomes" id="UP001652660">
    <property type="component" value="Chromosome 7c"/>
</dbReference>
<evidence type="ECO:0000259" key="2">
    <source>
        <dbReference type="Pfam" id="PF13966"/>
    </source>
</evidence>
<feature type="compositionally biased region" description="Basic and acidic residues" evidence="1">
    <location>
        <begin position="242"/>
        <end position="253"/>
    </location>
</feature>
<evidence type="ECO:0000313" key="3">
    <source>
        <dbReference type="Proteomes" id="UP001652660"/>
    </source>
</evidence>
<evidence type="ECO:0000313" key="4">
    <source>
        <dbReference type="RefSeq" id="XP_071914020.1"/>
    </source>
</evidence>
<dbReference type="GeneID" id="140010615"/>
<feature type="domain" description="Reverse transcriptase zinc-binding" evidence="2">
    <location>
        <begin position="47"/>
        <end position="148"/>
    </location>
</feature>
<dbReference type="RefSeq" id="XP_071914020.1">
    <property type="nucleotide sequence ID" value="XM_072057919.1"/>
</dbReference>
<reference evidence="4" key="1">
    <citation type="submission" date="2025-08" db="UniProtKB">
        <authorList>
            <consortium name="RefSeq"/>
        </authorList>
    </citation>
    <scope>IDENTIFICATION</scope>
    <source>
        <tissue evidence="4">Leaves</tissue>
    </source>
</reference>
<dbReference type="InterPro" id="IPR026960">
    <property type="entry name" value="RVT-Znf"/>
</dbReference>
<feature type="region of interest" description="Disordered" evidence="1">
    <location>
        <begin position="228"/>
        <end position="254"/>
    </location>
</feature>
<protein>
    <recommendedName>
        <fullName evidence="2">Reverse transcriptase zinc-binding domain-containing protein</fullName>
    </recommendedName>
</protein>
<organism evidence="3 4">
    <name type="scientific">Coffea arabica</name>
    <name type="common">Arabian coffee</name>
    <dbReference type="NCBI Taxonomy" id="13443"/>
    <lineage>
        <taxon>Eukaryota</taxon>
        <taxon>Viridiplantae</taxon>
        <taxon>Streptophyta</taxon>
        <taxon>Embryophyta</taxon>
        <taxon>Tracheophyta</taxon>
        <taxon>Spermatophyta</taxon>
        <taxon>Magnoliopsida</taxon>
        <taxon>eudicotyledons</taxon>
        <taxon>Gunneridae</taxon>
        <taxon>Pentapetalae</taxon>
        <taxon>asterids</taxon>
        <taxon>lamiids</taxon>
        <taxon>Gentianales</taxon>
        <taxon>Rubiaceae</taxon>
        <taxon>Ixoroideae</taxon>
        <taxon>Gardenieae complex</taxon>
        <taxon>Bertiereae - Coffeeae clade</taxon>
        <taxon>Coffeeae</taxon>
        <taxon>Coffea</taxon>
    </lineage>
</organism>
<accession>A0ABM4V3A9</accession>
<proteinExistence type="predicted"/>
<name>A0ABM4V3A9_COFAR</name>
<keyword evidence="3" id="KW-1185">Reference proteome</keyword>